<dbReference type="InterPro" id="IPR051531">
    <property type="entry name" value="N-acetyltransferase"/>
</dbReference>
<dbReference type="InterPro" id="IPR007197">
    <property type="entry name" value="rSAM"/>
</dbReference>
<dbReference type="PANTHER" id="PTHR43792:SF1">
    <property type="entry name" value="N-ACETYLTRANSFERASE DOMAIN-CONTAINING PROTEIN"/>
    <property type="match status" value="1"/>
</dbReference>
<dbReference type="Pfam" id="PF13353">
    <property type="entry name" value="Fer4_12"/>
    <property type="match status" value="1"/>
</dbReference>
<dbReference type="PANTHER" id="PTHR43792">
    <property type="entry name" value="GNAT FAMILY, PUTATIVE (AFU_ORTHOLOGUE AFUA_3G00765)-RELATED-RELATED"/>
    <property type="match status" value="1"/>
</dbReference>
<proteinExistence type="predicted"/>
<dbReference type="InterPro" id="IPR000182">
    <property type="entry name" value="GNAT_dom"/>
</dbReference>
<comment type="caution">
    <text evidence="6">The sequence shown here is derived from an EMBL/GenBank/DDBJ whole genome shotgun (WGS) entry which is preliminary data.</text>
</comment>
<dbReference type="Proteomes" id="UP000824179">
    <property type="component" value="Unassembled WGS sequence"/>
</dbReference>
<keyword evidence="3" id="KW-0408">Iron</keyword>
<name>A0A9D1AH11_9FIRM</name>
<dbReference type="SUPFAM" id="SSF55729">
    <property type="entry name" value="Acyl-CoA N-acyltransferases (Nat)"/>
    <property type="match status" value="1"/>
</dbReference>
<keyword evidence="4" id="KW-0411">Iron-sulfur</keyword>
<dbReference type="NCBIfam" id="TIGR02491">
    <property type="entry name" value="NrdG"/>
    <property type="match status" value="1"/>
</dbReference>
<gene>
    <name evidence="6" type="primary">nrdG</name>
    <name evidence="6" type="ORF">IAB90_06680</name>
</gene>
<dbReference type="GO" id="GO:0043365">
    <property type="term" value="F:[formate-C-acetyltransferase]-activating enzyme activity"/>
    <property type="evidence" value="ECO:0007669"/>
    <property type="project" value="InterPro"/>
</dbReference>
<dbReference type="SFLD" id="SFLDG01063">
    <property type="entry name" value="activating_enzymes__group_1"/>
    <property type="match status" value="1"/>
</dbReference>
<keyword evidence="1" id="KW-0949">S-adenosyl-L-methionine</keyword>
<organism evidence="6 7">
    <name type="scientific">Candidatus Coproplasma stercoripullorum</name>
    <dbReference type="NCBI Taxonomy" id="2840751"/>
    <lineage>
        <taxon>Bacteria</taxon>
        <taxon>Bacillati</taxon>
        <taxon>Bacillota</taxon>
        <taxon>Clostridia</taxon>
        <taxon>Eubacteriales</taxon>
        <taxon>Candidatus Coproplasma</taxon>
    </lineage>
</organism>
<dbReference type="Gene3D" id="3.20.20.70">
    <property type="entry name" value="Aldolase class I"/>
    <property type="match status" value="1"/>
</dbReference>
<dbReference type="AlphaFoldDB" id="A0A9D1AH11"/>
<feature type="domain" description="N-acetyltransferase" evidence="5">
    <location>
        <begin position="178"/>
        <end position="329"/>
    </location>
</feature>
<dbReference type="Gene3D" id="3.40.630.30">
    <property type="match status" value="1"/>
</dbReference>
<evidence type="ECO:0000313" key="6">
    <source>
        <dbReference type="EMBL" id="HIR40047.1"/>
    </source>
</evidence>
<dbReference type="SFLD" id="SFLDS00029">
    <property type="entry name" value="Radical_SAM"/>
    <property type="match status" value="1"/>
</dbReference>
<dbReference type="PROSITE" id="PS51186">
    <property type="entry name" value="GNAT"/>
    <property type="match status" value="1"/>
</dbReference>
<dbReference type="EMBL" id="DVHB01000117">
    <property type="protein sequence ID" value="HIR40047.1"/>
    <property type="molecule type" value="Genomic_DNA"/>
</dbReference>
<reference evidence="6" key="2">
    <citation type="journal article" date="2021" name="PeerJ">
        <title>Extensive microbial diversity within the chicken gut microbiome revealed by metagenomics and culture.</title>
        <authorList>
            <person name="Gilroy R."/>
            <person name="Ravi A."/>
            <person name="Getino M."/>
            <person name="Pursley I."/>
            <person name="Horton D.L."/>
            <person name="Alikhan N.F."/>
            <person name="Baker D."/>
            <person name="Gharbi K."/>
            <person name="Hall N."/>
            <person name="Watson M."/>
            <person name="Adriaenssens E.M."/>
            <person name="Foster-Nyarko E."/>
            <person name="Jarju S."/>
            <person name="Secka A."/>
            <person name="Antonio M."/>
            <person name="Oren A."/>
            <person name="Chaudhuri R.R."/>
            <person name="La Ragione R."/>
            <person name="Hildebrand F."/>
            <person name="Pallen M.J."/>
        </authorList>
    </citation>
    <scope>NUCLEOTIDE SEQUENCE</scope>
    <source>
        <strain evidence="6">ChiW25-3613</strain>
    </source>
</reference>
<dbReference type="InterPro" id="IPR012837">
    <property type="entry name" value="NrdG"/>
</dbReference>
<accession>A0A9D1AH11</accession>
<dbReference type="GO" id="GO:0051539">
    <property type="term" value="F:4 iron, 4 sulfur cluster binding"/>
    <property type="evidence" value="ECO:0007669"/>
    <property type="project" value="InterPro"/>
</dbReference>
<reference evidence="6" key="1">
    <citation type="submission" date="2020-10" db="EMBL/GenBank/DDBJ databases">
        <authorList>
            <person name="Gilroy R."/>
        </authorList>
    </citation>
    <scope>NUCLEOTIDE SEQUENCE</scope>
    <source>
        <strain evidence="6">ChiW25-3613</strain>
    </source>
</reference>
<dbReference type="Pfam" id="PF13302">
    <property type="entry name" value="Acetyltransf_3"/>
    <property type="match status" value="1"/>
</dbReference>
<sequence length="331" mass="37587">MNYGTIKYYDIANGPGVRVSLYVSGCRNHCKNCFNPETWDFCYGQPFTPEVEDKILNGMQPSYIKGFSLLGGDPFEPENQLALVGFMERLRRAYPDKTVWAWTGYNFESDLLTGKKGDPEITMRLLKCIDVLVDGRFVEELKNPDLLFRGSSNQRIILVKQSIERDELVQMVAETDRLFVRRFTPGDGQGLFEILGDGQTMQYIEPAYSREKTEEFLRSFCIATGNAFAVELKSTGKLIGYILLKPAGERELEAGWIFHRDYRGMGYAYEAVQAAFDRAFTEFGAFRITASVDERNAPSLALARSLDMKFVKTKKEDGNILLTHVKTKGNK</sequence>
<dbReference type="CDD" id="cd04301">
    <property type="entry name" value="NAT_SF"/>
    <property type="match status" value="1"/>
</dbReference>
<dbReference type="InterPro" id="IPR016181">
    <property type="entry name" value="Acyl_CoA_acyltransferase"/>
</dbReference>
<evidence type="ECO:0000259" key="5">
    <source>
        <dbReference type="PROSITE" id="PS51186"/>
    </source>
</evidence>
<dbReference type="SFLD" id="SFLDF00299">
    <property type="entry name" value="anaerobic_ribonucleoside-triph"/>
    <property type="match status" value="1"/>
</dbReference>
<evidence type="ECO:0000256" key="4">
    <source>
        <dbReference type="ARBA" id="ARBA00023014"/>
    </source>
</evidence>
<keyword evidence="2" id="KW-0479">Metal-binding</keyword>
<evidence type="ECO:0000256" key="3">
    <source>
        <dbReference type="ARBA" id="ARBA00023004"/>
    </source>
</evidence>
<protein>
    <submittedName>
        <fullName evidence="6">Anaerobic ribonucleoside-triphosphate reductase activating protein</fullName>
    </submittedName>
</protein>
<dbReference type="CDD" id="cd01335">
    <property type="entry name" value="Radical_SAM"/>
    <property type="match status" value="1"/>
</dbReference>
<dbReference type="InterPro" id="IPR013785">
    <property type="entry name" value="Aldolase_TIM"/>
</dbReference>
<evidence type="ECO:0000256" key="2">
    <source>
        <dbReference type="ARBA" id="ARBA00022723"/>
    </source>
</evidence>
<evidence type="ECO:0000256" key="1">
    <source>
        <dbReference type="ARBA" id="ARBA00022691"/>
    </source>
</evidence>
<evidence type="ECO:0000313" key="7">
    <source>
        <dbReference type="Proteomes" id="UP000824179"/>
    </source>
</evidence>
<dbReference type="SFLD" id="SFLDG01066">
    <property type="entry name" value="organic_radical-activating_enz"/>
    <property type="match status" value="1"/>
</dbReference>
<dbReference type="GO" id="GO:0016747">
    <property type="term" value="F:acyltransferase activity, transferring groups other than amino-acyl groups"/>
    <property type="evidence" value="ECO:0007669"/>
    <property type="project" value="InterPro"/>
</dbReference>